<evidence type="ECO:0000256" key="2">
    <source>
        <dbReference type="ARBA" id="ARBA00022490"/>
    </source>
</evidence>
<reference evidence="12" key="1">
    <citation type="journal article" date="2019" name="Int. J. Syst. Evol. Microbiol.">
        <title>The Global Catalogue of Microorganisms (GCM) 10K type strain sequencing project: providing services to taxonomists for standard genome sequencing and annotation.</title>
        <authorList>
            <consortium name="The Broad Institute Genomics Platform"/>
            <consortium name="The Broad Institute Genome Sequencing Center for Infectious Disease"/>
            <person name="Wu L."/>
            <person name="Ma J."/>
        </authorList>
    </citation>
    <scope>NUCLEOTIDE SEQUENCE [LARGE SCALE GENOMIC DNA]</scope>
    <source>
        <strain evidence="12">KCTC 3950</strain>
    </source>
</reference>
<evidence type="ECO:0000256" key="5">
    <source>
        <dbReference type="ARBA" id="ARBA00023015"/>
    </source>
</evidence>
<dbReference type="Gene3D" id="3.40.50.2300">
    <property type="match status" value="1"/>
</dbReference>
<comment type="caution">
    <text evidence="11">The sequence shown here is derived from an EMBL/GenBank/DDBJ whole genome shotgun (WGS) entry which is preliminary data.</text>
</comment>
<keyword evidence="3 8" id="KW-0597">Phosphoprotein</keyword>
<dbReference type="InterPro" id="IPR011006">
    <property type="entry name" value="CheY-like_superfamily"/>
</dbReference>
<keyword evidence="4" id="KW-0902">Two-component regulatory system</keyword>
<evidence type="ECO:0000256" key="6">
    <source>
        <dbReference type="ARBA" id="ARBA00023125"/>
    </source>
</evidence>
<dbReference type="PROSITE" id="PS00041">
    <property type="entry name" value="HTH_ARAC_FAMILY_1"/>
    <property type="match status" value="1"/>
</dbReference>
<protein>
    <submittedName>
        <fullName evidence="11">Response regulator</fullName>
    </submittedName>
</protein>
<dbReference type="PRINTS" id="PR00032">
    <property type="entry name" value="HTHARAC"/>
</dbReference>
<dbReference type="SUPFAM" id="SSF52172">
    <property type="entry name" value="CheY-like"/>
    <property type="match status" value="1"/>
</dbReference>
<keyword evidence="5" id="KW-0805">Transcription regulation</keyword>
<dbReference type="SMART" id="SM00448">
    <property type="entry name" value="REC"/>
    <property type="match status" value="1"/>
</dbReference>
<dbReference type="InterPro" id="IPR001789">
    <property type="entry name" value="Sig_transdc_resp-reg_receiver"/>
</dbReference>
<dbReference type="SMART" id="SM00342">
    <property type="entry name" value="HTH_ARAC"/>
    <property type="match status" value="1"/>
</dbReference>
<dbReference type="SUPFAM" id="SSF46689">
    <property type="entry name" value="Homeodomain-like"/>
    <property type="match status" value="2"/>
</dbReference>
<comment type="subcellular location">
    <subcellularLocation>
        <location evidence="1">Cytoplasm</location>
    </subcellularLocation>
</comment>
<evidence type="ECO:0000313" key="12">
    <source>
        <dbReference type="Proteomes" id="UP001597541"/>
    </source>
</evidence>
<accession>A0ABW5PLL5</accession>
<dbReference type="InterPro" id="IPR018062">
    <property type="entry name" value="HTH_AraC-typ_CS"/>
</dbReference>
<evidence type="ECO:0000256" key="8">
    <source>
        <dbReference type="PROSITE-ProRule" id="PRU00169"/>
    </source>
</evidence>
<evidence type="ECO:0000256" key="4">
    <source>
        <dbReference type="ARBA" id="ARBA00023012"/>
    </source>
</evidence>
<evidence type="ECO:0000313" key="11">
    <source>
        <dbReference type="EMBL" id="MFD2614952.1"/>
    </source>
</evidence>
<keyword evidence="7" id="KW-0804">Transcription</keyword>
<feature type="modified residue" description="4-aspartylphosphate" evidence="8">
    <location>
        <position position="55"/>
    </location>
</feature>
<feature type="domain" description="HTH araC/xylS-type" evidence="9">
    <location>
        <begin position="412"/>
        <end position="510"/>
    </location>
</feature>
<keyword evidence="6" id="KW-0238">DNA-binding</keyword>
<dbReference type="PROSITE" id="PS01124">
    <property type="entry name" value="HTH_ARAC_FAMILY_2"/>
    <property type="match status" value="1"/>
</dbReference>
<dbReference type="Pfam" id="PF00072">
    <property type="entry name" value="Response_reg"/>
    <property type="match status" value="1"/>
</dbReference>
<name>A0ABW5PLL5_9BACL</name>
<dbReference type="PANTHER" id="PTHR42713:SF3">
    <property type="entry name" value="TRANSCRIPTIONAL REGULATORY PROTEIN HPTR"/>
    <property type="match status" value="1"/>
</dbReference>
<dbReference type="EMBL" id="JBHUME010000015">
    <property type="protein sequence ID" value="MFD2614952.1"/>
    <property type="molecule type" value="Genomic_DNA"/>
</dbReference>
<dbReference type="PROSITE" id="PS50110">
    <property type="entry name" value="RESPONSE_REGULATORY"/>
    <property type="match status" value="1"/>
</dbReference>
<dbReference type="InterPro" id="IPR020449">
    <property type="entry name" value="Tscrpt_reg_AraC-type_HTH"/>
</dbReference>
<dbReference type="Gene3D" id="1.10.10.60">
    <property type="entry name" value="Homeodomain-like"/>
    <property type="match status" value="2"/>
</dbReference>
<keyword evidence="12" id="KW-1185">Reference proteome</keyword>
<evidence type="ECO:0000256" key="7">
    <source>
        <dbReference type="ARBA" id="ARBA00023163"/>
    </source>
</evidence>
<dbReference type="InterPro" id="IPR051552">
    <property type="entry name" value="HptR"/>
</dbReference>
<dbReference type="PANTHER" id="PTHR42713">
    <property type="entry name" value="HISTIDINE KINASE-RELATED"/>
    <property type="match status" value="1"/>
</dbReference>
<dbReference type="InterPro" id="IPR018060">
    <property type="entry name" value="HTH_AraC"/>
</dbReference>
<evidence type="ECO:0000259" key="9">
    <source>
        <dbReference type="PROSITE" id="PS01124"/>
    </source>
</evidence>
<sequence length="512" mass="58211">MYRILIADDEKLVLETLRDNVDWKSMDIEIGALAKNGKEALQLAEQHPPDLILTDVKMPIMDGLDFAAEARRLYPKVKIIFLSGYDEFVYIKKALALQAADYLLKPIDFEEVHRVLQAAVRSCDIDLHARQDTELRKGKLWKELLTGKDLEVHSRIVQELQQLGLPGSPERMRAASLLLHQPERHHQAAVALEGWPIMKAYSIQTVELKEGEFALIAFGERAAFEEHDFLAELNAMLEQKVQTMAAIGTGLKTCRMADLPSQYGLSRQFAEHRFYAGADALITPRDIHLPASADASVSLEGITTRLSEAVRQGNAALSSELLSDHFNVLKELVMEKHWVCSHAYQLILGVYGDLFSSDAEMPVLLGSRTTLWGLISACTTADELRQLLEERLDRMIRRCSSQEQDRYAQVVEQVKRIVESSLHAPLTLHDLSQQVYLSPNYLRSIFKERTGMTLHDYITDTKLRKATELLKDKSLKIHEISNRIGYENVSYFCSIFQKYKGTTPNEYRKKLL</sequence>
<keyword evidence="2" id="KW-0963">Cytoplasm</keyword>
<dbReference type="CDD" id="cd17536">
    <property type="entry name" value="REC_YesN-like"/>
    <property type="match status" value="1"/>
</dbReference>
<dbReference type="RefSeq" id="WP_377606370.1">
    <property type="nucleotide sequence ID" value="NZ_JBHUME010000015.1"/>
</dbReference>
<dbReference type="InterPro" id="IPR009057">
    <property type="entry name" value="Homeodomain-like_sf"/>
</dbReference>
<feature type="domain" description="Response regulatory" evidence="10">
    <location>
        <begin position="3"/>
        <end position="120"/>
    </location>
</feature>
<dbReference type="Proteomes" id="UP001597541">
    <property type="component" value="Unassembled WGS sequence"/>
</dbReference>
<evidence type="ECO:0000256" key="3">
    <source>
        <dbReference type="ARBA" id="ARBA00022553"/>
    </source>
</evidence>
<gene>
    <name evidence="11" type="ORF">ACFSUF_21280</name>
</gene>
<dbReference type="Pfam" id="PF12833">
    <property type="entry name" value="HTH_18"/>
    <property type="match status" value="1"/>
</dbReference>
<evidence type="ECO:0000256" key="1">
    <source>
        <dbReference type="ARBA" id="ARBA00004496"/>
    </source>
</evidence>
<evidence type="ECO:0000259" key="10">
    <source>
        <dbReference type="PROSITE" id="PS50110"/>
    </source>
</evidence>
<organism evidence="11 12">
    <name type="scientific">Paenibacillus gansuensis</name>
    <dbReference type="NCBI Taxonomy" id="306542"/>
    <lineage>
        <taxon>Bacteria</taxon>
        <taxon>Bacillati</taxon>
        <taxon>Bacillota</taxon>
        <taxon>Bacilli</taxon>
        <taxon>Bacillales</taxon>
        <taxon>Paenibacillaceae</taxon>
        <taxon>Paenibacillus</taxon>
    </lineage>
</organism>
<proteinExistence type="predicted"/>